<keyword evidence="3" id="KW-1185">Reference proteome</keyword>
<feature type="transmembrane region" description="Helical" evidence="1">
    <location>
        <begin position="148"/>
        <end position="168"/>
    </location>
</feature>
<protein>
    <submittedName>
        <fullName evidence="2">Uncharacterized protein</fullName>
    </submittedName>
</protein>
<keyword evidence="1" id="KW-1133">Transmembrane helix</keyword>
<proteinExistence type="predicted"/>
<feature type="transmembrane region" description="Helical" evidence="1">
    <location>
        <begin position="72"/>
        <end position="93"/>
    </location>
</feature>
<sequence>MDLPIHLATGALVGSVVLYVDQTMPHNSNSPRQLVKVGVACFLLGVLSHLLLDAMPHYDWLFYITIFKPLPFWWHIPQVIAAIPVVAFTWYMLHDHSVIAMISLLGGIYPDLEKLAYFDFHLPRELVIFEQHSCYLSQWRSWELAHKTFLIVFETLLLLTLLMLAYWISVQRNKRALSTAYFEVTYENILASKTDADCA</sequence>
<evidence type="ECO:0000313" key="3">
    <source>
        <dbReference type="Proteomes" id="UP000030661"/>
    </source>
</evidence>
<dbReference type="HOGENOM" id="CLU_1451771_0_0_0"/>
<gene>
    <name evidence="2" type="ORF">U27_02066</name>
</gene>
<dbReference type="STRING" id="1499967.U27_02066"/>
<accession>A0A0S6W9T5</accession>
<dbReference type="Proteomes" id="UP000030661">
    <property type="component" value="Unassembled WGS sequence"/>
</dbReference>
<dbReference type="AlphaFoldDB" id="A0A0S6W9T5"/>
<feature type="transmembrane region" description="Helical" evidence="1">
    <location>
        <begin position="34"/>
        <end position="52"/>
    </location>
</feature>
<feature type="transmembrane region" description="Helical" evidence="1">
    <location>
        <begin position="6"/>
        <end position="22"/>
    </location>
</feature>
<dbReference type="EMBL" id="DF820463">
    <property type="protein sequence ID" value="GAK55234.1"/>
    <property type="molecule type" value="Genomic_DNA"/>
</dbReference>
<organism evidence="2">
    <name type="scientific">Vecturithrix granuli</name>
    <dbReference type="NCBI Taxonomy" id="1499967"/>
    <lineage>
        <taxon>Bacteria</taxon>
        <taxon>Candidatus Moduliflexota</taxon>
        <taxon>Candidatus Vecturitrichia</taxon>
        <taxon>Candidatus Vecturitrichales</taxon>
        <taxon>Candidatus Vecturitrichaceae</taxon>
        <taxon>Candidatus Vecturithrix</taxon>
    </lineage>
</organism>
<evidence type="ECO:0000256" key="1">
    <source>
        <dbReference type="SAM" id="Phobius"/>
    </source>
</evidence>
<reference evidence="2" key="1">
    <citation type="journal article" date="2015" name="PeerJ">
        <title>First genomic representation of candidate bacterial phylum KSB3 points to enhanced environmental sensing as a trigger of wastewater bulking.</title>
        <authorList>
            <person name="Sekiguchi Y."/>
            <person name="Ohashi A."/>
            <person name="Parks D.H."/>
            <person name="Yamauchi T."/>
            <person name="Tyson G.W."/>
            <person name="Hugenholtz P."/>
        </authorList>
    </citation>
    <scope>NUCLEOTIDE SEQUENCE [LARGE SCALE GENOMIC DNA]</scope>
</reference>
<keyword evidence="1" id="KW-0472">Membrane</keyword>
<keyword evidence="1" id="KW-0812">Transmembrane</keyword>
<name>A0A0S6W9T5_VECG1</name>
<evidence type="ECO:0000313" key="2">
    <source>
        <dbReference type="EMBL" id="GAK55234.1"/>
    </source>
</evidence>